<dbReference type="PANTHER" id="PTHR45586:SF1">
    <property type="entry name" value="LIPOPOLYSACCHARIDE ASSEMBLY PROTEIN B"/>
    <property type="match status" value="1"/>
</dbReference>
<evidence type="ECO:0000256" key="1">
    <source>
        <dbReference type="ARBA" id="ARBA00022737"/>
    </source>
</evidence>
<dbReference type="EMBL" id="CP019336">
    <property type="protein sequence ID" value="AUC22849.1"/>
    <property type="molecule type" value="Genomic_DNA"/>
</dbReference>
<keyword evidence="2 3" id="KW-0802">TPR repeat</keyword>
<feature type="repeat" description="TPR" evidence="3">
    <location>
        <begin position="122"/>
        <end position="155"/>
    </location>
</feature>
<dbReference type="SUPFAM" id="SSF48452">
    <property type="entry name" value="TPR-like"/>
    <property type="match status" value="1"/>
</dbReference>
<dbReference type="Proteomes" id="UP000232721">
    <property type="component" value="Chromosome"/>
</dbReference>
<evidence type="ECO:0000313" key="5">
    <source>
        <dbReference type="Proteomes" id="UP000232721"/>
    </source>
</evidence>
<gene>
    <name evidence="4" type="ORF">BTO15_12450</name>
</gene>
<dbReference type="InterPro" id="IPR051012">
    <property type="entry name" value="CellSynth/LPSAsmb/PSIAsmb"/>
</dbReference>
<reference evidence="4 5" key="1">
    <citation type="submission" date="2017-02" db="EMBL/GenBank/DDBJ databases">
        <title>Trade-off between light-utilization and light-protection in marine flavobacteria.</title>
        <authorList>
            <person name="Kumagai Y."/>
            <person name="Yoshizawa S."/>
            <person name="Kogure K."/>
            <person name="Iwasaki W."/>
        </authorList>
    </citation>
    <scope>NUCLEOTIDE SEQUENCE [LARGE SCALE GENOMIC DNA]</scope>
    <source>
        <strain evidence="4 5">KCTC 23670</strain>
    </source>
</reference>
<dbReference type="Pfam" id="PF13432">
    <property type="entry name" value="TPR_16"/>
    <property type="match status" value="1"/>
</dbReference>
<dbReference type="PANTHER" id="PTHR45586">
    <property type="entry name" value="TPR REPEAT-CONTAINING PROTEIN PA4667"/>
    <property type="match status" value="1"/>
</dbReference>
<accession>A0ABN5F7W7</accession>
<dbReference type="InterPro" id="IPR019734">
    <property type="entry name" value="TPR_rpt"/>
</dbReference>
<keyword evidence="5" id="KW-1185">Reference proteome</keyword>
<evidence type="ECO:0000256" key="2">
    <source>
        <dbReference type="ARBA" id="ARBA00022803"/>
    </source>
</evidence>
<dbReference type="SUPFAM" id="SSF81901">
    <property type="entry name" value="HCP-like"/>
    <property type="match status" value="1"/>
</dbReference>
<dbReference type="RefSeq" id="WP_208889035.1">
    <property type="nucleotide sequence ID" value="NZ_CP019336.1"/>
</dbReference>
<name>A0ABN5F7W7_9FLAO</name>
<dbReference type="Pfam" id="PF13181">
    <property type="entry name" value="TPR_8"/>
    <property type="match status" value="2"/>
</dbReference>
<evidence type="ECO:0000256" key="3">
    <source>
        <dbReference type="PROSITE-ProRule" id="PRU00339"/>
    </source>
</evidence>
<feature type="repeat" description="TPR" evidence="3">
    <location>
        <begin position="190"/>
        <end position="223"/>
    </location>
</feature>
<evidence type="ECO:0000313" key="4">
    <source>
        <dbReference type="EMBL" id="AUC22849.1"/>
    </source>
</evidence>
<dbReference type="Gene3D" id="1.25.40.10">
    <property type="entry name" value="Tetratricopeptide repeat domain"/>
    <property type="match status" value="3"/>
</dbReference>
<dbReference type="InterPro" id="IPR011990">
    <property type="entry name" value="TPR-like_helical_dom_sf"/>
</dbReference>
<keyword evidence="1" id="KW-0677">Repeat</keyword>
<evidence type="ECO:0008006" key="6">
    <source>
        <dbReference type="Google" id="ProtNLM"/>
    </source>
</evidence>
<protein>
    <recommendedName>
        <fullName evidence="6">Tetratricopeptide repeat protein</fullName>
    </recommendedName>
</protein>
<proteinExistence type="predicted"/>
<sequence>MSLLKFESMLKTNAVYFFDLVEFEEIIVHYLDAGKHALAKKAVKLGLQQHPASVELKLLQVEIYVFENELDKASILLKIIERLEPNNDEVFIQKATISSKQGNHKEAIELLKKALTFTDDKVDVWSLLGMEYLYLDDFNNARSTFIKCVEVDFEDYSALYNVVYCFDMEAKHEEAITYLNAYVERNPYCEVAWHQLGRQYFILEMFEKALMSFEYAVLIDESFIGGYLEKAKTLEQLGRYKEAIDNYLITLELDDATAFVCLRVGECYEKLLNLDEAISFYKKAVHEDPLLDKGWVSLANLYFLDENYQKAAYYISKALKIEEDNFLYWRRYAEINLRLNFYEEAVVGYVKCLSLNDTDLEVFIGLTDVLSFLGEFNDAMSTLVKAQKFYKDAAEIEYRLAGLFFILNKEKYGFDHLITALTIDYDYHIILKELYPIVYDDKKVQKLLVDYKKATE</sequence>
<dbReference type="SMART" id="SM00028">
    <property type="entry name" value="TPR"/>
    <property type="match status" value="9"/>
</dbReference>
<organism evidence="4 5">
    <name type="scientific">Polaribacter sejongensis</name>
    <dbReference type="NCBI Taxonomy" id="985043"/>
    <lineage>
        <taxon>Bacteria</taxon>
        <taxon>Pseudomonadati</taxon>
        <taxon>Bacteroidota</taxon>
        <taxon>Flavobacteriia</taxon>
        <taxon>Flavobacteriales</taxon>
        <taxon>Flavobacteriaceae</taxon>
    </lineage>
</organism>
<feature type="repeat" description="TPR" evidence="3">
    <location>
        <begin position="292"/>
        <end position="325"/>
    </location>
</feature>
<dbReference type="PROSITE" id="PS50005">
    <property type="entry name" value="TPR"/>
    <property type="match status" value="4"/>
</dbReference>
<feature type="repeat" description="TPR" evidence="3">
    <location>
        <begin position="258"/>
        <end position="291"/>
    </location>
</feature>